<evidence type="ECO:0000256" key="1">
    <source>
        <dbReference type="SAM" id="MobiDB-lite"/>
    </source>
</evidence>
<evidence type="ECO:0000313" key="4">
    <source>
        <dbReference type="Proteomes" id="UP001152747"/>
    </source>
</evidence>
<feature type="compositionally biased region" description="Basic and acidic residues" evidence="1">
    <location>
        <begin position="1107"/>
        <end position="1127"/>
    </location>
</feature>
<feature type="region of interest" description="Disordered" evidence="1">
    <location>
        <begin position="964"/>
        <end position="992"/>
    </location>
</feature>
<feature type="compositionally biased region" description="Basic and acidic residues" evidence="1">
    <location>
        <begin position="964"/>
        <end position="977"/>
    </location>
</feature>
<gene>
    <name evidence="3" type="ORF">CAMP_LOCUS6772</name>
</gene>
<feature type="region of interest" description="Disordered" evidence="1">
    <location>
        <begin position="1020"/>
        <end position="1050"/>
    </location>
</feature>
<feature type="compositionally biased region" description="Basic and acidic residues" evidence="1">
    <location>
        <begin position="835"/>
        <end position="855"/>
    </location>
</feature>
<dbReference type="EMBL" id="CANHGI010000003">
    <property type="protein sequence ID" value="CAI5444135.1"/>
    <property type="molecule type" value="Genomic_DNA"/>
</dbReference>
<organism evidence="3 4">
    <name type="scientific">Caenorhabditis angaria</name>
    <dbReference type="NCBI Taxonomy" id="860376"/>
    <lineage>
        <taxon>Eukaryota</taxon>
        <taxon>Metazoa</taxon>
        <taxon>Ecdysozoa</taxon>
        <taxon>Nematoda</taxon>
        <taxon>Chromadorea</taxon>
        <taxon>Rhabditida</taxon>
        <taxon>Rhabditina</taxon>
        <taxon>Rhabditomorpha</taxon>
        <taxon>Rhabditoidea</taxon>
        <taxon>Rhabditidae</taxon>
        <taxon>Peloderinae</taxon>
        <taxon>Caenorhabditis</taxon>
    </lineage>
</organism>
<comment type="caution">
    <text evidence="3">The sequence shown here is derived from an EMBL/GenBank/DDBJ whole genome shotgun (WGS) entry which is preliminary data.</text>
</comment>
<feature type="signal peptide" evidence="2">
    <location>
        <begin position="1"/>
        <end position="19"/>
    </location>
</feature>
<feature type="region of interest" description="Disordered" evidence="1">
    <location>
        <begin position="641"/>
        <end position="855"/>
    </location>
</feature>
<feature type="compositionally biased region" description="Basic residues" evidence="1">
    <location>
        <begin position="683"/>
        <end position="692"/>
    </location>
</feature>
<feature type="region of interest" description="Disordered" evidence="1">
    <location>
        <begin position="913"/>
        <end position="933"/>
    </location>
</feature>
<accession>A0A9P1IGD9</accession>
<feature type="region of interest" description="Disordered" evidence="1">
    <location>
        <begin position="190"/>
        <end position="209"/>
    </location>
</feature>
<feature type="compositionally biased region" description="Acidic residues" evidence="1">
    <location>
        <begin position="1156"/>
        <end position="1178"/>
    </location>
</feature>
<keyword evidence="4" id="KW-1185">Reference proteome</keyword>
<feature type="region of interest" description="Disordered" evidence="1">
    <location>
        <begin position="1263"/>
        <end position="1284"/>
    </location>
</feature>
<feature type="compositionally biased region" description="Basic and acidic residues" evidence="1">
    <location>
        <begin position="710"/>
        <end position="739"/>
    </location>
</feature>
<sequence length="1284" mass="148466">MFPCFVLFLLLAHNNNVQAHPKTLILSGSPSSKIAHLVKFLDKIPQHLITSEDTWILSSKNAEIFNENGFGTINNLKFADQNYSTIVLTNQQDLEQVIQTQRTLEVLDFDKSSNLPCEVEFHQDYNLFTCQKFVADENLELKNSFFFASAAKNEKKIKKVVKRDSNEDDDDEDDLEEEIQEIVEKKMKEVEKRKKHQEEDNEFDNAHDPKRDHRLGCKYRKSCYETGKLGLIEPYDFSLDHIFHFWRAPASQQHHKLSKEEDADQDGIPDSEDDDISLVERKFVCKYRTSCYKEHNIPLTDKQQERERSFISAKVQVPHGKKRTLKDIANKAIHQVEEREEEVRNRPVTNSEIVEKKLQEIEDKLQAKLDCKYRKSCYETGELPEIDETIPFFFSTSASEDQDDNDENKKPFEEMDDLEKKFYCKYRKSCYETGQLPEIDPEIEIDSIGDILHVADQVETRKLTLQERCKYRKSCYETGILPDLSQDEEQIEKVAHKEVSSVVPSTLSDLKTLCKYRKSCYQEIAVADSSNDAVESIRKRRIIEKEVRKRRTRRHRSLNKRKAMMARYGMRAVYEPVEKTKEELKKIETQREIRKQAPPPKVIKREIKKKEVVKKNKSRVVETAEDVADAVVAQKIAEALAEQDQDDDEVKKVETKKVEAKKPSKKAPVKEDSEESEEEMKPAKKSAGKKGPKVVPVPVPVPVQTKSKSKKEESEEEPAKKIEVKKPEAAKKSPVKKIEDSEEEDEKPEVKKSTSKTPVKKIEDSEEDDEPVKIVPVPVPMGKSKKAQTPAKKIEDSEEEDEKPVVKKSTSKTPVKKIEDSEEGDEPVKKVPKSKKPEPVAKKVHVKETKAQIKELEDDDNEFDNVHDPKRDHRLGCKYRKSCYESGKLGLIEPYDFSLNHILHFWTAPASQQHHNYGRDSDGDGIPDSQDTDTHISHRKLACKYKPSCYRKFDIPVSEEIVEREEKKRNLKSVESKSKKHVKKIEDSEEDDEIVKKSDKKLECKYRKSCYDSGVLPEIQEWNPKPVTPSKISASKHQDEDDDDEEISKSDKKLECKYRKSCYDSGILPTIQQWSEEPHIVESLPSSVKDHKLAKCKYRKSCYEEMGIHEKDEEEAKIVEKEEERKPQLKKQSVGKELKNENKQHQHKKEKKAESSEEDGDNDGDGDSNEKDEDDSDDDVKVVKKVLKEVERQNDVNDMETEIAREIHLSNHEKYICKYRKSCYSTIEPKAAKQDHSGNMARRAGSGEKCHIYYLSCREQMGLPPKEKAPTGPNGKKLCRKVKK</sequence>
<name>A0A9P1IGD9_9PELO</name>
<keyword evidence="2" id="KW-0732">Signal</keyword>
<reference evidence="3" key="1">
    <citation type="submission" date="2022-11" db="EMBL/GenBank/DDBJ databases">
        <authorList>
            <person name="Kikuchi T."/>
        </authorList>
    </citation>
    <scope>NUCLEOTIDE SEQUENCE</scope>
    <source>
        <strain evidence="3">PS1010</strain>
    </source>
</reference>
<dbReference type="Proteomes" id="UP001152747">
    <property type="component" value="Unassembled WGS sequence"/>
</dbReference>
<feature type="region of interest" description="Disordered" evidence="1">
    <location>
        <begin position="1107"/>
        <end position="1185"/>
    </location>
</feature>
<feature type="compositionally biased region" description="Basic and acidic residues" evidence="1">
    <location>
        <begin position="649"/>
        <end position="662"/>
    </location>
</feature>
<feature type="chain" id="PRO_5040247148" evidence="2">
    <location>
        <begin position="20"/>
        <end position="1284"/>
    </location>
</feature>
<proteinExistence type="predicted"/>
<protein>
    <submittedName>
        <fullName evidence="3">Uncharacterized protein</fullName>
    </submittedName>
</protein>
<evidence type="ECO:0000313" key="3">
    <source>
        <dbReference type="EMBL" id="CAI5444135.1"/>
    </source>
</evidence>
<dbReference type="OrthoDB" id="5841829at2759"/>
<evidence type="ECO:0000256" key="2">
    <source>
        <dbReference type="SAM" id="SignalP"/>
    </source>
</evidence>
<feature type="compositionally biased region" description="Basic and acidic residues" evidence="1">
    <location>
        <begin position="1134"/>
        <end position="1144"/>
    </location>
</feature>